<protein>
    <recommendedName>
        <fullName evidence="4">Lipocalin-like protein</fullName>
    </recommendedName>
</protein>
<dbReference type="RefSeq" id="WP_121065548.1">
    <property type="nucleotide sequence ID" value="NZ_RBIQ01000007.1"/>
</dbReference>
<keyword evidence="3" id="KW-1185">Reference proteome</keyword>
<dbReference type="EMBL" id="RBIQ01000007">
    <property type="protein sequence ID" value="RKR15413.1"/>
    <property type="molecule type" value="Genomic_DNA"/>
</dbReference>
<evidence type="ECO:0008006" key="4">
    <source>
        <dbReference type="Google" id="ProtNLM"/>
    </source>
</evidence>
<evidence type="ECO:0000313" key="3">
    <source>
        <dbReference type="Proteomes" id="UP000269412"/>
    </source>
</evidence>
<keyword evidence="1" id="KW-0732">Signal</keyword>
<sequence>MKTNTTFLRALFLFIIITVVTSCNKNDDSSEPIPTNSVFGKWEVTSGQMAMNDSKYVYINEDNTILILSEDDRGFRDSYTTNITITENQIILSGGGQGGSSINNFTLEENKLTIIVPYDAPPAILERRTMDNEASNWIKPLSILSKGNVPWGRDVDITFDGEFILGYHSDDRNILQINPDDFSIAGTIPTTNYPNALEIEKSDSPHRQLFQGGSGNGTFDSYLYSSNSEYYTSEPLGAHMRGIASIEPGQLWVNSHNAEKLYKYKSNGALSPGEILQTIDLGFQPKGMDYRDGYLYMVKYDKVYKCTTTPDLRAVETYALKQHDIEGITFDGTNFWLNAESRENDGYELLKIDLTL</sequence>
<dbReference type="Gene3D" id="2.130.10.10">
    <property type="entry name" value="YVTN repeat-like/Quinoprotein amine dehydrogenase"/>
    <property type="match status" value="1"/>
</dbReference>
<feature type="chain" id="PRO_5019835275" description="Lipocalin-like protein" evidence="1">
    <location>
        <begin position="26"/>
        <end position="356"/>
    </location>
</feature>
<evidence type="ECO:0000313" key="2">
    <source>
        <dbReference type="EMBL" id="RKR15413.1"/>
    </source>
</evidence>
<dbReference type="Proteomes" id="UP000269412">
    <property type="component" value="Unassembled WGS sequence"/>
</dbReference>
<evidence type="ECO:0000256" key="1">
    <source>
        <dbReference type="SAM" id="SignalP"/>
    </source>
</evidence>
<proteinExistence type="predicted"/>
<organism evidence="2 3">
    <name type="scientific">Maribacter vaceletii</name>
    <dbReference type="NCBI Taxonomy" id="1206816"/>
    <lineage>
        <taxon>Bacteria</taxon>
        <taxon>Pseudomonadati</taxon>
        <taxon>Bacteroidota</taxon>
        <taxon>Flavobacteriia</taxon>
        <taxon>Flavobacteriales</taxon>
        <taxon>Flavobacteriaceae</taxon>
        <taxon>Maribacter</taxon>
    </lineage>
</organism>
<dbReference type="PROSITE" id="PS51257">
    <property type="entry name" value="PROKAR_LIPOPROTEIN"/>
    <property type="match status" value="1"/>
</dbReference>
<dbReference type="InterPro" id="IPR015943">
    <property type="entry name" value="WD40/YVTN_repeat-like_dom_sf"/>
</dbReference>
<feature type="signal peptide" evidence="1">
    <location>
        <begin position="1"/>
        <end position="25"/>
    </location>
</feature>
<gene>
    <name evidence="2" type="ORF">CLV91_1499</name>
</gene>
<dbReference type="AlphaFoldDB" id="A0A495EFU4"/>
<dbReference type="OrthoDB" id="1173926at2"/>
<reference evidence="2 3" key="1">
    <citation type="submission" date="2018-10" db="EMBL/GenBank/DDBJ databases">
        <title>Genomic Encyclopedia of Archaeal and Bacterial Type Strains, Phase II (KMG-II): from individual species to whole genera.</title>
        <authorList>
            <person name="Goeker M."/>
        </authorList>
    </citation>
    <scope>NUCLEOTIDE SEQUENCE [LARGE SCALE GENOMIC DNA]</scope>
    <source>
        <strain evidence="2 3">DSM 25230</strain>
    </source>
</reference>
<name>A0A495EFU4_9FLAO</name>
<accession>A0A495EFU4</accession>
<dbReference type="SUPFAM" id="SSF101898">
    <property type="entry name" value="NHL repeat"/>
    <property type="match status" value="1"/>
</dbReference>
<comment type="caution">
    <text evidence="2">The sequence shown here is derived from an EMBL/GenBank/DDBJ whole genome shotgun (WGS) entry which is preliminary data.</text>
</comment>